<evidence type="ECO:0000256" key="3">
    <source>
        <dbReference type="ARBA" id="ARBA00023316"/>
    </source>
</evidence>
<dbReference type="EC" id="4.2.2.-" evidence="4"/>
<evidence type="ECO:0000256" key="1">
    <source>
        <dbReference type="ARBA" id="ARBA00022729"/>
    </source>
</evidence>
<comment type="function">
    <text evidence="4">Lytic transglycosylase with a strong preference for naked glycan strands that lack stem peptides.</text>
</comment>
<evidence type="ECO:0000256" key="6">
    <source>
        <dbReference type="SAM" id="SignalP"/>
    </source>
</evidence>
<dbReference type="HAMAP" id="MF_02071">
    <property type="entry name" value="RlpA"/>
    <property type="match status" value="1"/>
</dbReference>
<dbReference type="InterPro" id="IPR034718">
    <property type="entry name" value="RlpA"/>
</dbReference>
<evidence type="ECO:0000256" key="5">
    <source>
        <dbReference type="RuleBase" id="RU003495"/>
    </source>
</evidence>
<keyword evidence="1 6" id="KW-0732">Signal</keyword>
<proteinExistence type="inferred from homology"/>
<keyword evidence="4" id="KW-1003">Cell membrane</keyword>
<dbReference type="Pfam" id="PF03330">
    <property type="entry name" value="DPBB_1"/>
    <property type="match status" value="1"/>
</dbReference>
<sequence>MRSVASRIVALALISLLAACASNGGKQARDGIYGTPNPHQKVGKPYQVKGVWYVPKAEPSYDRIGFASWYGPGFHGRLTANGEVFDENRLTAAHPTLPLPSIVEVTNPKNGRRVTLRVNDRGPFANDRILDLSKEAARQLGTLEEGVATVRVRYKGPARIDQAITALRQPERGQSLALAAGAVPLPQPKPDPVLPEEADVILADLDVSVLDGVRIGGPQDEAYFVQVGAFSSAGNASAAAARIPEDKPVALHNKDLGHTRLTLVRLGPFSHPFAAQKALEDAKRLGFPDAHIIEGSAR</sequence>
<dbReference type="Gene3D" id="3.30.70.1070">
    <property type="entry name" value="Sporulation related repeat"/>
    <property type="match status" value="1"/>
</dbReference>
<dbReference type="CDD" id="cd22268">
    <property type="entry name" value="DPBB_RlpA-like"/>
    <property type="match status" value="1"/>
</dbReference>
<evidence type="ECO:0000313" key="9">
    <source>
        <dbReference type="Proteomes" id="UP001595607"/>
    </source>
</evidence>
<evidence type="ECO:0000256" key="4">
    <source>
        <dbReference type="HAMAP-Rule" id="MF_02071"/>
    </source>
</evidence>
<dbReference type="EMBL" id="JBHRVA010000002">
    <property type="protein sequence ID" value="MFC3302844.1"/>
    <property type="molecule type" value="Genomic_DNA"/>
</dbReference>
<dbReference type="InterPro" id="IPR036680">
    <property type="entry name" value="SPOR-like_sf"/>
</dbReference>
<dbReference type="SUPFAM" id="SSF50685">
    <property type="entry name" value="Barwin-like endoglucanases"/>
    <property type="match status" value="1"/>
</dbReference>
<keyword evidence="9" id="KW-1185">Reference proteome</keyword>
<keyword evidence="4" id="KW-0472">Membrane</keyword>
<comment type="subcellular location">
    <subcellularLocation>
        <location evidence="4">Cell membrane</location>
        <topology evidence="4">Lipid-anchor</topology>
    </subcellularLocation>
</comment>
<gene>
    <name evidence="4" type="primary">rlpA</name>
    <name evidence="8" type="ORF">ACFONP_08875</name>
</gene>
<dbReference type="RefSeq" id="WP_189571757.1">
    <property type="nucleotide sequence ID" value="NZ_BMXU01000001.1"/>
</dbReference>
<evidence type="ECO:0000259" key="7">
    <source>
        <dbReference type="PROSITE" id="PS51724"/>
    </source>
</evidence>
<keyword evidence="4" id="KW-0564">Palmitate</keyword>
<keyword evidence="3 4" id="KW-0961">Cell wall biogenesis/degradation</keyword>
<dbReference type="NCBIfam" id="TIGR00413">
    <property type="entry name" value="rlpA"/>
    <property type="match status" value="1"/>
</dbReference>
<dbReference type="InterPro" id="IPR036908">
    <property type="entry name" value="RlpA-like_sf"/>
</dbReference>
<keyword evidence="4" id="KW-0449">Lipoprotein</keyword>
<comment type="similarity">
    <text evidence="4 5">Belongs to the RlpA family.</text>
</comment>
<evidence type="ECO:0000313" key="8">
    <source>
        <dbReference type="EMBL" id="MFC3302844.1"/>
    </source>
</evidence>
<dbReference type="PROSITE" id="PS51257">
    <property type="entry name" value="PROKAR_LIPOPROTEIN"/>
    <property type="match status" value="1"/>
</dbReference>
<accession>A0ABV7MBK8</accession>
<dbReference type="Proteomes" id="UP001595607">
    <property type="component" value="Unassembled WGS sequence"/>
</dbReference>
<reference evidence="9" key="1">
    <citation type="journal article" date="2019" name="Int. J. Syst. Evol. Microbiol.">
        <title>The Global Catalogue of Microorganisms (GCM) 10K type strain sequencing project: providing services to taxonomists for standard genome sequencing and annotation.</title>
        <authorList>
            <consortium name="The Broad Institute Genomics Platform"/>
            <consortium name="The Broad Institute Genome Sequencing Center for Infectious Disease"/>
            <person name="Wu L."/>
            <person name="Ma J."/>
        </authorList>
    </citation>
    <scope>NUCLEOTIDE SEQUENCE [LARGE SCALE GENOMIC DNA]</scope>
    <source>
        <strain evidence="9">KCTC 22245</strain>
    </source>
</reference>
<dbReference type="InterPro" id="IPR007730">
    <property type="entry name" value="SPOR-like_dom"/>
</dbReference>
<feature type="chain" id="PRO_5046320024" description="Endolytic peptidoglycan transglycosylase RlpA" evidence="6">
    <location>
        <begin position="22"/>
        <end position="298"/>
    </location>
</feature>
<dbReference type="InterPro" id="IPR009009">
    <property type="entry name" value="RlpA-like_DPBB"/>
</dbReference>
<name>A0ABV7MBK8_9PROT</name>
<protein>
    <recommendedName>
        <fullName evidence="4">Endolytic peptidoglycan transglycosylase RlpA</fullName>
        <ecNumber evidence="4">4.2.2.-</ecNumber>
    </recommendedName>
</protein>
<feature type="domain" description="SPOR" evidence="7">
    <location>
        <begin position="217"/>
        <end position="295"/>
    </location>
</feature>
<dbReference type="InterPro" id="IPR012997">
    <property type="entry name" value="RplA"/>
</dbReference>
<organism evidence="8 9">
    <name type="scientific">Parvularcula lutaonensis</name>
    <dbReference type="NCBI Taxonomy" id="491923"/>
    <lineage>
        <taxon>Bacteria</taxon>
        <taxon>Pseudomonadati</taxon>
        <taxon>Pseudomonadota</taxon>
        <taxon>Alphaproteobacteria</taxon>
        <taxon>Parvularculales</taxon>
        <taxon>Parvularculaceae</taxon>
        <taxon>Parvularcula</taxon>
    </lineage>
</organism>
<dbReference type="PROSITE" id="PS51724">
    <property type="entry name" value="SPOR"/>
    <property type="match status" value="1"/>
</dbReference>
<comment type="caution">
    <text evidence="8">The sequence shown here is derived from an EMBL/GenBank/DDBJ whole genome shotgun (WGS) entry which is preliminary data.</text>
</comment>
<keyword evidence="2 4" id="KW-0456">Lyase</keyword>
<dbReference type="Pfam" id="PF05036">
    <property type="entry name" value="SPOR"/>
    <property type="match status" value="1"/>
</dbReference>
<feature type="signal peptide" evidence="6">
    <location>
        <begin position="1"/>
        <end position="21"/>
    </location>
</feature>
<dbReference type="PANTHER" id="PTHR34183">
    <property type="entry name" value="ENDOLYTIC PEPTIDOGLYCAN TRANSGLYCOSYLASE RLPA"/>
    <property type="match status" value="1"/>
</dbReference>
<dbReference type="SUPFAM" id="SSF110997">
    <property type="entry name" value="Sporulation related repeat"/>
    <property type="match status" value="1"/>
</dbReference>
<dbReference type="Gene3D" id="2.40.40.10">
    <property type="entry name" value="RlpA-like domain"/>
    <property type="match status" value="1"/>
</dbReference>
<dbReference type="PANTHER" id="PTHR34183:SF1">
    <property type="entry name" value="ENDOLYTIC PEPTIDOGLYCAN TRANSGLYCOSYLASE RLPA"/>
    <property type="match status" value="1"/>
</dbReference>
<evidence type="ECO:0000256" key="2">
    <source>
        <dbReference type="ARBA" id="ARBA00023239"/>
    </source>
</evidence>